<evidence type="ECO:0000313" key="2">
    <source>
        <dbReference type="Proteomes" id="UP000060630"/>
    </source>
</evidence>
<dbReference type="Proteomes" id="UP000060630">
    <property type="component" value="Unassembled WGS sequence"/>
</dbReference>
<accession>A0A119HFK3</accession>
<sequence length="206" mass="23141">MEHRQLWKFKALLTREVHEEAADVVGYMAGWVVVPASGGFVCDTETLLADAQFEYDDMLYQGLSCFVKAYLPFAGHADLLAFSNSGWNTSVAITEIVLREKYKGQGLMPLAFSTFNQIFQDAAFAYDPPLPIDANFDLEDDPDPLDIKLDPEIEPPGVFMVPVPSNAKRLQRYILSAAPDQHDRLDDELLDVFPFRVEVLPRAQAK</sequence>
<dbReference type="AlphaFoldDB" id="A0A119HFK3"/>
<dbReference type="EMBL" id="LPHD01000049">
    <property type="protein sequence ID" value="KWA84044.1"/>
    <property type="molecule type" value="Genomic_DNA"/>
</dbReference>
<organism evidence="1 2">
    <name type="scientific">Burkholderia ubonensis</name>
    <dbReference type="NCBI Taxonomy" id="101571"/>
    <lineage>
        <taxon>Bacteria</taxon>
        <taxon>Pseudomonadati</taxon>
        <taxon>Pseudomonadota</taxon>
        <taxon>Betaproteobacteria</taxon>
        <taxon>Burkholderiales</taxon>
        <taxon>Burkholderiaceae</taxon>
        <taxon>Burkholderia</taxon>
        <taxon>Burkholderia cepacia complex</taxon>
    </lineage>
</organism>
<gene>
    <name evidence="1" type="ORF">WL29_22010</name>
</gene>
<comment type="caution">
    <text evidence="1">The sequence shown here is derived from an EMBL/GenBank/DDBJ whole genome shotgun (WGS) entry which is preliminary data.</text>
</comment>
<name>A0A119HFK3_9BURK</name>
<protein>
    <submittedName>
        <fullName evidence="1">Uncharacterized protein</fullName>
    </submittedName>
</protein>
<evidence type="ECO:0000313" key="1">
    <source>
        <dbReference type="EMBL" id="KWA84044.1"/>
    </source>
</evidence>
<reference evidence="1 2" key="1">
    <citation type="submission" date="2015-11" db="EMBL/GenBank/DDBJ databases">
        <title>Expanding the genomic diversity of Burkholderia species for the development of highly accurate diagnostics.</title>
        <authorList>
            <person name="Sahl J."/>
            <person name="Keim P."/>
            <person name="Wagner D."/>
        </authorList>
    </citation>
    <scope>NUCLEOTIDE SEQUENCE [LARGE SCALE GENOMIC DNA]</scope>
    <source>
        <strain evidence="1 2">MSMB2087WGS</strain>
    </source>
</reference>
<proteinExistence type="predicted"/>